<keyword evidence="1" id="KW-0812">Transmembrane</keyword>
<evidence type="ECO:0000313" key="3">
    <source>
        <dbReference type="Proteomes" id="UP000004750"/>
    </source>
</evidence>
<dbReference type="STRING" id="797473.HMPREF9080_00147"/>
<accession>G9ZBM3</accession>
<sequence length="58" mass="6855">MNAGALRKRKFPLFVLDLFFFFFVRMLALDKWQFPVICAVLFAQSGYMAMLQSGDFYF</sequence>
<keyword evidence="1" id="KW-0472">Membrane</keyword>
<proteinExistence type="predicted"/>
<dbReference type="HOGENOM" id="CLU_2970969_0_0_6"/>
<reference evidence="2 3" key="1">
    <citation type="submission" date="2011-08" db="EMBL/GenBank/DDBJ databases">
        <authorList>
            <person name="Weinstock G."/>
            <person name="Sodergren E."/>
            <person name="Clifton S."/>
            <person name="Fulton L."/>
            <person name="Fulton B."/>
            <person name="Courtney L."/>
            <person name="Fronick C."/>
            <person name="Harrison M."/>
            <person name="Strong C."/>
            <person name="Farmer C."/>
            <person name="Delahaunty K."/>
            <person name="Markovic C."/>
            <person name="Hall O."/>
            <person name="Minx P."/>
            <person name="Tomlinson C."/>
            <person name="Mitreva M."/>
            <person name="Hou S."/>
            <person name="Chen J."/>
            <person name="Wollam A."/>
            <person name="Pepin K.H."/>
            <person name="Johnson M."/>
            <person name="Bhonagiri V."/>
            <person name="Zhang X."/>
            <person name="Suruliraj S."/>
            <person name="Warren W."/>
            <person name="Chinwalla A."/>
            <person name="Mardis E.R."/>
            <person name="Wilson R.K."/>
        </authorList>
    </citation>
    <scope>NUCLEOTIDE SEQUENCE [LARGE SCALE GENOMIC DNA]</scope>
    <source>
        <strain evidence="2 3">F0432</strain>
    </source>
</reference>
<dbReference type="Proteomes" id="UP000004750">
    <property type="component" value="Unassembled WGS sequence"/>
</dbReference>
<keyword evidence="1" id="KW-1133">Transmembrane helix</keyword>
<evidence type="ECO:0000256" key="1">
    <source>
        <dbReference type="SAM" id="Phobius"/>
    </source>
</evidence>
<comment type="caution">
    <text evidence="2">The sequence shown here is derived from an EMBL/GenBank/DDBJ whole genome shotgun (WGS) entry which is preliminary data.</text>
</comment>
<organism evidence="2 3">
    <name type="scientific">Cardiobacterium valvarum F0432</name>
    <dbReference type="NCBI Taxonomy" id="797473"/>
    <lineage>
        <taxon>Bacteria</taxon>
        <taxon>Pseudomonadati</taxon>
        <taxon>Pseudomonadota</taxon>
        <taxon>Gammaproteobacteria</taxon>
        <taxon>Cardiobacteriales</taxon>
        <taxon>Cardiobacteriaceae</taxon>
        <taxon>Cardiobacterium</taxon>
    </lineage>
</organism>
<dbReference type="AlphaFoldDB" id="G9ZBM3"/>
<name>G9ZBM3_9GAMM</name>
<feature type="transmembrane region" description="Helical" evidence="1">
    <location>
        <begin position="12"/>
        <end position="28"/>
    </location>
</feature>
<protein>
    <submittedName>
        <fullName evidence="2">Uncharacterized protein</fullName>
    </submittedName>
</protein>
<gene>
    <name evidence="2" type="ORF">HMPREF9080_00147</name>
</gene>
<evidence type="ECO:0000313" key="2">
    <source>
        <dbReference type="EMBL" id="EHM56066.1"/>
    </source>
</evidence>
<dbReference type="EMBL" id="AGCM01000007">
    <property type="protein sequence ID" value="EHM56066.1"/>
    <property type="molecule type" value="Genomic_DNA"/>
</dbReference>